<accession>A0A2W5NQ19</accession>
<dbReference type="EMBL" id="QFPX01000010">
    <property type="protein sequence ID" value="PZQ54189.1"/>
    <property type="molecule type" value="Genomic_DNA"/>
</dbReference>
<gene>
    <name evidence="2" type="ORF">DI555_14110</name>
</gene>
<dbReference type="Proteomes" id="UP000249082">
    <property type="component" value="Unassembled WGS sequence"/>
</dbReference>
<sequence>MQLVRGRKKTEAEMQADAEAAAEHEEPAGLLVRIIGDCITPSGKAILLCDQHGNRLPGQVRASLDQTVERTEITVTFLVDGDEVSFA</sequence>
<proteinExistence type="predicted"/>
<reference evidence="2 3" key="1">
    <citation type="submission" date="2017-08" db="EMBL/GenBank/DDBJ databases">
        <title>Infants hospitalized years apart are colonized by the same room-sourced microbial strains.</title>
        <authorList>
            <person name="Brooks B."/>
            <person name="Olm M.R."/>
            <person name="Firek B.A."/>
            <person name="Baker R."/>
            <person name="Thomas B.C."/>
            <person name="Morowitz M.J."/>
            <person name="Banfield J.F."/>
        </authorList>
    </citation>
    <scope>NUCLEOTIDE SEQUENCE [LARGE SCALE GENOMIC DNA]</scope>
    <source>
        <strain evidence="2">S2_005_002_R2_33</strain>
    </source>
</reference>
<comment type="caution">
    <text evidence="2">The sequence shown here is derived from an EMBL/GenBank/DDBJ whole genome shotgun (WGS) entry which is preliminary data.</text>
</comment>
<organism evidence="2 3">
    <name type="scientific">Novosphingobium pentaromativorans</name>
    <dbReference type="NCBI Taxonomy" id="205844"/>
    <lineage>
        <taxon>Bacteria</taxon>
        <taxon>Pseudomonadati</taxon>
        <taxon>Pseudomonadota</taxon>
        <taxon>Alphaproteobacteria</taxon>
        <taxon>Sphingomonadales</taxon>
        <taxon>Sphingomonadaceae</taxon>
        <taxon>Novosphingobium</taxon>
    </lineage>
</organism>
<name>A0A2W5NQ19_9SPHN</name>
<protein>
    <submittedName>
        <fullName evidence="2">Uncharacterized protein</fullName>
    </submittedName>
</protein>
<dbReference type="AlphaFoldDB" id="A0A2W5NQ19"/>
<feature type="region of interest" description="Disordered" evidence="1">
    <location>
        <begin position="1"/>
        <end position="24"/>
    </location>
</feature>
<evidence type="ECO:0000313" key="2">
    <source>
        <dbReference type="EMBL" id="PZQ54189.1"/>
    </source>
</evidence>
<evidence type="ECO:0000313" key="3">
    <source>
        <dbReference type="Proteomes" id="UP000249082"/>
    </source>
</evidence>
<evidence type="ECO:0000256" key="1">
    <source>
        <dbReference type="SAM" id="MobiDB-lite"/>
    </source>
</evidence>